<dbReference type="AlphaFoldDB" id="A0A939NHJ0"/>
<dbReference type="Proteomes" id="UP000664477">
    <property type="component" value="Unassembled WGS sequence"/>
</dbReference>
<sequence>MAETKTPPSGKLAGEYPYAGAFFRCLNGSRRISLSDLRFSCPLTAEELHGNRLQWLYAIDAD</sequence>
<evidence type="ECO:0000313" key="1">
    <source>
        <dbReference type="EMBL" id="MBO1916357.1"/>
    </source>
</evidence>
<comment type="caution">
    <text evidence="1">The sequence shown here is derived from an EMBL/GenBank/DDBJ whole genome shotgun (WGS) entry which is preliminary data.</text>
</comment>
<organism evidence="1 2">
    <name type="scientific">Providencia rettgeri</name>
    <dbReference type="NCBI Taxonomy" id="587"/>
    <lineage>
        <taxon>Bacteria</taxon>
        <taxon>Pseudomonadati</taxon>
        <taxon>Pseudomonadota</taxon>
        <taxon>Gammaproteobacteria</taxon>
        <taxon>Enterobacterales</taxon>
        <taxon>Morganellaceae</taxon>
        <taxon>Providencia</taxon>
    </lineage>
</organism>
<dbReference type="EMBL" id="JAGETQ010000079">
    <property type="protein sequence ID" value="MBO1916357.1"/>
    <property type="molecule type" value="Genomic_DNA"/>
</dbReference>
<evidence type="ECO:0000313" key="2">
    <source>
        <dbReference type="Proteomes" id="UP000664477"/>
    </source>
</evidence>
<gene>
    <name evidence="1" type="ORF">J4727_13585</name>
</gene>
<reference evidence="1" key="1">
    <citation type="submission" date="2021-03" db="EMBL/GenBank/DDBJ databases">
        <title>Molecular epidemiology and mechanisms of colistin and carbapenem resistance in Enterobacteriaceae from clinical isolates, the environment and porcine samples in Pretoria, South Africa.</title>
        <authorList>
            <person name="Bogoshi D."/>
            <person name="Mbelle N.M."/>
            <person name="Naidoo V."/>
            <person name="Osei Sekyere J."/>
        </authorList>
    </citation>
    <scope>NUCLEOTIDE SEQUENCE</scope>
    <source>
        <strain evidence="1">C052</strain>
    </source>
</reference>
<protein>
    <submittedName>
        <fullName evidence="1">Uncharacterized protein</fullName>
    </submittedName>
</protein>
<name>A0A939NHJ0_PRORE</name>
<accession>A0A939NHJ0</accession>
<proteinExistence type="predicted"/>